<comment type="caution">
    <text evidence="2">The sequence shown here is derived from an EMBL/GenBank/DDBJ whole genome shotgun (WGS) entry which is preliminary data.</text>
</comment>
<evidence type="ECO:0000313" key="2">
    <source>
        <dbReference type="EMBL" id="VEL30158.1"/>
    </source>
</evidence>
<evidence type="ECO:0000256" key="1">
    <source>
        <dbReference type="SAM" id="Phobius"/>
    </source>
</evidence>
<dbReference type="Proteomes" id="UP000784294">
    <property type="component" value="Unassembled WGS sequence"/>
</dbReference>
<name>A0A3S5AIH2_9PLAT</name>
<reference evidence="2" key="1">
    <citation type="submission" date="2018-11" db="EMBL/GenBank/DDBJ databases">
        <authorList>
            <consortium name="Pathogen Informatics"/>
        </authorList>
    </citation>
    <scope>NUCLEOTIDE SEQUENCE</scope>
</reference>
<sequence length="239" mass="26859">MSATRSRPLFQTSAEIKATKAIKTIKTIKAAKTIKSMKAIKVIRQPDHPRAECCLEESVCLHFPVEMRVEERESESDNKHDDLVLSVYFQACLPFPSNSFFQLFPFLHFPLCLLFFILLFPTCRLLLAFLPLPPIPLFTILPLVLPPCLLLCCIFRFFSSATLSRRLQTEANQSFLHIPPVLHTLPSTHQFESGTFGSRLSAPPTFASSRVNQAMADEQLSKINTLDSTSKSSAPISFV</sequence>
<organism evidence="2 3">
    <name type="scientific">Protopolystoma xenopodis</name>
    <dbReference type="NCBI Taxonomy" id="117903"/>
    <lineage>
        <taxon>Eukaryota</taxon>
        <taxon>Metazoa</taxon>
        <taxon>Spiralia</taxon>
        <taxon>Lophotrochozoa</taxon>
        <taxon>Platyhelminthes</taxon>
        <taxon>Monogenea</taxon>
        <taxon>Polyopisthocotylea</taxon>
        <taxon>Polystomatidea</taxon>
        <taxon>Polystomatidae</taxon>
        <taxon>Protopolystoma</taxon>
    </lineage>
</organism>
<keyword evidence="3" id="KW-1185">Reference proteome</keyword>
<proteinExistence type="predicted"/>
<protein>
    <submittedName>
        <fullName evidence="2">Uncharacterized protein</fullName>
    </submittedName>
</protein>
<feature type="transmembrane region" description="Helical" evidence="1">
    <location>
        <begin position="135"/>
        <end position="158"/>
    </location>
</feature>
<accession>A0A3S5AIH2</accession>
<keyword evidence="1" id="KW-1133">Transmembrane helix</keyword>
<dbReference type="AlphaFoldDB" id="A0A3S5AIH2"/>
<keyword evidence="1" id="KW-0472">Membrane</keyword>
<evidence type="ECO:0000313" key="3">
    <source>
        <dbReference type="Proteomes" id="UP000784294"/>
    </source>
</evidence>
<dbReference type="EMBL" id="CAAALY010109961">
    <property type="protein sequence ID" value="VEL30158.1"/>
    <property type="molecule type" value="Genomic_DNA"/>
</dbReference>
<gene>
    <name evidence="2" type="ORF">PXEA_LOCUS23598</name>
</gene>
<feature type="transmembrane region" description="Helical" evidence="1">
    <location>
        <begin position="106"/>
        <end position="129"/>
    </location>
</feature>
<keyword evidence="1" id="KW-0812">Transmembrane</keyword>